<organism evidence="1 2">
    <name type="scientific">Flagellimonas olearia</name>
    <dbReference type="NCBI Taxonomy" id="552546"/>
    <lineage>
        <taxon>Bacteria</taxon>
        <taxon>Pseudomonadati</taxon>
        <taxon>Bacteroidota</taxon>
        <taxon>Flavobacteriia</taxon>
        <taxon>Flavobacteriales</taxon>
        <taxon>Flavobacteriaceae</taxon>
        <taxon>Flagellimonas</taxon>
    </lineage>
</organism>
<reference evidence="1 2" key="1">
    <citation type="submission" date="2019-10" db="EMBL/GenBank/DDBJ databases">
        <title>Muricauda olearia CL-SS4 JCM15563 genome.</title>
        <authorList>
            <person name="Liu L."/>
        </authorList>
    </citation>
    <scope>NUCLEOTIDE SEQUENCE [LARGE SCALE GENOMIC DNA]</scope>
    <source>
        <strain evidence="1 2">CL-SS4</strain>
    </source>
</reference>
<evidence type="ECO:0000313" key="1">
    <source>
        <dbReference type="EMBL" id="KAB7530413.1"/>
    </source>
</evidence>
<dbReference type="InterPro" id="IPR035959">
    <property type="entry name" value="RutC-like_sf"/>
</dbReference>
<dbReference type="PANTHER" id="PTHR43857:SF1">
    <property type="entry name" value="YJGH FAMILY PROTEIN"/>
    <property type="match status" value="1"/>
</dbReference>
<accession>A0A6I1DY84</accession>
<proteinExistence type="predicted"/>
<dbReference type="RefSeq" id="WP_152130347.1">
    <property type="nucleotide sequence ID" value="NZ_WELG01000001.1"/>
</dbReference>
<evidence type="ECO:0000313" key="2">
    <source>
        <dbReference type="Proteomes" id="UP000429785"/>
    </source>
</evidence>
<dbReference type="EMBL" id="WELG01000001">
    <property type="protein sequence ID" value="KAB7530413.1"/>
    <property type="molecule type" value="Genomic_DNA"/>
</dbReference>
<dbReference type="Pfam" id="PF01042">
    <property type="entry name" value="Ribonuc_L-PSP"/>
    <property type="match status" value="1"/>
</dbReference>
<gene>
    <name evidence="1" type="ORF">F8C76_02580</name>
</gene>
<name>A0A6I1DY84_9FLAO</name>
<dbReference type="InterPro" id="IPR006175">
    <property type="entry name" value="YjgF/YER057c/UK114"/>
</dbReference>
<sequence>MKRLLISSGSPFEETIGFSRAVRVGPYITIGGTAPLDIHGKTVGIGDITIQTKQCLETIKTALEKAGASLNDVVRTRMLLVDIKDWKEAAEVRAVYFKNIKPVDTIMQVSGFIDRDWLIEIEVDAITSKYGSGDL</sequence>
<dbReference type="CDD" id="cd06154">
    <property type="entry name" value="YjgF_YER057c_UK114_like_6"/>
    <property type="match status" value="1"/>
</dbReference>
<dbReference type="AlphaFoldDB" id="A0A6I1DY84"/>
<dbReference type="SUPFAM" id="SSF55298">
    <property type="entry name" value="YjgF-like"/>
    <property type="match status" value="1"/>
</dbReference>
<protein>
    <submittedName>
        <fullName evidence="1">RidA family protein</fullName>
    </submittedName>
</protein>
<dbReference type="Proteomes" id="UP000429785">
    <property type="component" value="Unassembled WGS sequence"/>
</dbReference>
<dbReference type="Gene3D" id="3.30.1330.40">
    <property type="entry name" value="RutC-like"/>
    <property type="match status" value="1"/>
</dbReference>
<dbReference type="PANTHER" id="PTHR43857">
    <property type="entry name" value="BLR7761 PROTEIN"/>
    <property type="match status" value="1"/>
</dbReference>
<comment type="caution">
    <text evidence="1">The sequence shown here is derived from an EMBL/GenBank/DDBJ whole genome shotgun (WGS) entry which is preliminary data.</text>
</comment>
<dbReference type="OrthoDB" id="9799840at2"/>